<organism evidence="9 10">
    <name type="scientific">Pseudoluteimonas lycopersici</name>
    <dbReference type="NCBI Taxonomy" id="1324796"/>
    <lineage>
        <taxon>Bacteria</taxon>
        <taxon>Pseudomonadati</taxon>
        <taxon>Pseudomonadota</taxon>
        <taxon>Gammaproteobacteria</taxon>
        <taxon>Lysobacterales</taxon>
        <taxon>Lysobacteraceae</taxon>
        <taxon>Pseudoluteimonas</taxon>
    </lineage>
</organism>
<dbReference type="PANTHER" id="PTHR37423:SF1">
    <property type="entry name" value="OUTER MEMBRANE PROTEIN ASSEMBLY FACTOR BAMD"/>
    <property type="match status" value="1"/>
</dbReference>
<dbReference type="SUPFAM" id="SSF48452">
    <property type="entry name" value="TPR-like"/>
    <property type="match status" value="1"/>
</dbReference>
<feature type="region of interest" description="Disordered" evidence="7">
    <location>
        <begin position="270"/>
        <end position="296"/>
    </location>
</feature>
<dbReference type="Proteomes" id="UP000315891">
    <property type="component" value="Chromosome"/>
</dbReference>
<dbReference type="RefSeq" id="WP_143880040.1">
    <property type="nucleotide sequence ID" value="NZ_BAABLZ010000001.1"/>
</dbReference>
<feature type="domain" description="Outer membrane lipoprotein BamD-like" evidence="8">
    <location>
        <begin position="42"/>
        <end position="247"/>
    </location>
</feature>
<evidence type="ECO:0000256" key="1">
    <source>
        <dbReference type="ARBA" id="ARBA00022729"/>
    </source>
</evidence>
<evidence type="ECO:0000256" key="5">
    <source>
        <dbReference type="ARBA" id="ARBA00023288"/>
    </source>
</evidence>
<dbReference type="GO" id="GO:1990063">
    <property type="term" value="C:Bam protein complex"/>
    <property type="evidence" value="ECO:0007669"/>
    <property type="project" value="TreeGrafter"/>
</dbReference>
<keyword evidence="1 6" id="KW-0732">Signal</keyword>
<dbReference type="EMBL" id="CP041742">
    <property type="protein sequence ID" value="QDQ74531.1"/>
    <property type="molecule type" value="Genomic_DNA"/>
</dbReference>
<dbReference type="GO" id="GO:0051205">
    <property type="term" value="P:protein insertion into membrane"/>
    <property type="evidence" value="ECO:0007669"/>
    <property type="project" value="UniProtKB-UniRule"/>
</dbReference>
<evidence type="ECO:0000256" key="2">
    <source>
        <dbReference type="ARBA" id="ARBA00023136"/>
    </source>
</evidence>
<dbReference type="Pfam" id="PF13525">
    <property type="entry name" value="YfiO"/>
    <property type="match status" value="1"/>
</dbReference>
<comment type="subcellular location">
    <subcellularLocation>
        <location evidence="6">Cell outer membrane</location>
        <topology evidence="6">Lipid-anchor</topology>
    </subcellularLocation>
</comment>
<dbReference type="PANTHER" id="PTHR37423">
    <property type="entry name" value="SOLUBLE LYTIC MUREIN TRANSGLYCOSYLASE-RELATED"/>
    <property type="match status" value="1"/>
</dbReference>
<sequence>MTQTFRFSRFALLLLAVVLLAGTGCSRMKGMFKDKNANEGVPVEQLYAKAHKSLTYGNYSAADVTFKRLVAQYPYGPYTEQALMEDAYAQFKSGSNDDAISTIDRFLRTYPSHRNNAYLYYLRGLVNSNRDTVFLQRVWNLDASRRDLATPQQAYNDFGIVTTRFPNSRYADDARQRMVALRNMFARHEMDTALYYMRRGAWISAIGRAKGLLETYPQSAYQDDAIAALAESYTRLGNQALADDAKRVLEQNDPNHPWLHGRNWPDYPSKLRGLNPFSGEKSALDNERPPEMQSSR</sequence>
<keyword evidence="3 6" id="KW-0564">Palmitate</keyword>
<dbReference type="InterPro" id="IPR039565">
    <property type="entry name" value="BamD-like"/>
</dbReference>
<keyword evidence="4 6" id="KW-0998">Cell outer membrane</keyword>
<keyword evidence="2 6" id="KW-0472">Membrane</keyword>
<evidence type="ECO:0000259" key="8">
    <source>
        <dbReference type="Pfam" id="PF13525"/>
    </source>
</evidence>
<dbReference type="InterPro" id="IPR011990">
    <property type="entry name" value="TPR-like_helical_dom_sf"/>
</dbReference>
<evidence type="ECO:0000256" key="6">
    <source>
        <dbReference type="HAMAP-Rule" id="MF_00922"/>
    </source>
</evidence>
<evidence type="ECO:0000256" key="7">
    <source>
        <dbReference type="SAM" id="MobiDB-lite"/>
    </source>
</evidence>
<comment type="subunit">
    <text evidence="6">Part of the Bam complex.</text>
</comment>
<dbReference type="InterPro" id="IPR017689">
    <property type="entry name" value="BamD"/>
</dbReference>
<dbReference type="Gene3D" id="1.25.40.10">
    <property type="entry name" value="Tetratricopeptide repeat domain"/>
    <property type="match status" value="1"/>
</dbReference>
<evidence type="ECO:0000313" key="10">
    <source>
        <dbReference type="Proteomes" id="UP000315891"/>
    </source>
</evidence>
<dbReference type="NCBIfam" id="TIGR03302">
    <property type="entry name" value="OM_YfiO"/>
    <property type="match status" value="1"/>
</dbReference>
<name>A0A516V7P8_9GAMM</name>
<protein>
    <recommendedName>
        <fullName evidence="6">Outer membrane protein assembly factor BamD</fullName>
    </recommendedName>
</protein>
<dbReference type="GO" id="GO:0043165">
    <property type="term" value="P:Gram-negative-bacterium-type cell outer membrane assembly"/>
    <property type="evidence" value="ECO:0007669"/>
    <property type="project" value="UniProtKB-UniRule"/>
</dbReference>
<dbReference type="HAMAP" id="MF_00922">
    <property type="entry name" value="OM_assembly_BamD"/>
    <property type="match status" value="1"/>
</dbReference>
<gene>
    <name evidence="6" type="primary">bamD</name>
    <name evidence="9" type="ORF">FNZ56_11890</name>
</gene>
<comment type="function">
    <text evidence="6">Part of the outer membrane protein assembly complex, which is involved in assembly and insertion of beta-barrel proteins into the outer membrane.</text>
</comment>
<comment type="similarity">
    <text evidence="6">Belongs to the BamD family.</text>
</comment>
<dbReference type="AlphaFoldDB" id="A0A516V7P8"/>
<dbReference type="OrthoDB" id="9779191at2"/>
<proteinExistence type="inferred from homology"/>
<evidence type="ECO:0000256" key="3">
    <source>
        <dbReference type="ARBA" id="ARBA00023139"/>
    </source>
</evidence>
<keyword evidence="5 6" id="KW-0449">Lipoprotein</keyword>
<accession>A0A516V7P8</accession>
<dbReference type="PROSITE" id="PS51257">
    <property type="entry name" value="PROKAR_LIPOPROTEIN"/>
    <property type="match status" value="1"/>
</dbReference>
<dbReference type="CDD" id="cd15830">
    <property type="entry name" value="BamD"/>
    <property type="match status" value="1"/>
</dbReference>
<keyword evidence="10" id="KW-1185">Reference proteome</keyword>
<evidence type="ECO:0000256" key="4">
    <source>
        <dbReference type="ARBA" id="ARBA00023237"/>
    </source>
</evidence>
<evidence type="ECO:0000313" key="9">
    <source>
        <dbReference type="EMBL" id="QDQ74531.1"/>
    </source>
</evidence>
<reference evidence="9 10" key="1">
    <citation type="submission" date="2019-07" db="EMBL/GenBank/DDBJ databases">
        <title>Lysobacter weifangensis sp. nov., isolated from bensulfuron-methyl contaminated farmland soil.</title>
        <authorList>
            <person name="Zhao H."/>
        </authorList>
    </citation>
    <scope>NUCLEOTIDE SEQUENCE [LARGE SCALE GENOMIC DNA]</scope>
    <source>
        <strain evidence="9 10">CC-Bw-6</strain>
    </source>
</reference>